<evidence type="ECO:0000313" key="3">
    <source>
        <dbReference type="EMBL" id="CAF1018999.1"/>
    </source>
</evidence>
<comment type="caution">
    <text evidence="3">The sequence shown here is derived from an EMBL/GenBank/DDBJ whole genome shotgun (WGS) entry which is preliminary data.</text>
</comment>
<dbReference type="PANTHER" id="PTHR39369:SF6">
    <property type="entry name" value="LIN-24 (TWENTY-FOUR) LIKE"/>
    <property type="match status" value="1"/>
</dbReference>
<keyword evidence="7" id="KW-1185">Reference proteome</keyword>
<dbReference type="EMBL" id="CAJNOT010000395">
    <property type="protein sequence ID" value="CAF0967476.1"/>
    <property type="molecule type" value="Genomic_DNA"/>
</dbReference>
<dbReference type="CDD" id="cd20237">
    <property type="entry name" value="PFM_LIN24-like"/>
    <property type="match status" value="1"/>
</dbReference>
<evidence type="ECO:0000313" key="5">
    <source>
        <dbReference type="EMBL" id="CAF3746623.1"/>
    </source>
</evidence>
<dbReference type="AlphaFoldDB" id="A0A814IA28"/>
<name>A0A814IA28_9BILA</name>
<dbReference type="PANTHER" id="PTHR39369">
    <property type="entry name" value="LIN-24 (TWENTY-FOUR) LIKE"/>
    <property type="match status" value="1"/>
</dbReference>
<proteinExistence type="predicted"/>
<feature type="region of interest" description="Disordered" evidence="1">
    <location>
        <begin position="320"/>
        <end position="340"/>
    </location>
</feature>
<evidence type="ECO:0000256" key="1">
    <source>
        <dbReference type="SAM" id="MobiDB-lite"/>
    </source>
</evidence>
<dbReference type="EMBL" id="CAJOBD010000998">
    <property type="protein sequence ID" value="CAF3746623.1"/>
    <property type="molecule type" value="Genomic_DNA"/>
</dbReference>
<dbReference type="EMBL" id="CAJNOH010000374">
    <property type="protein sequence ID" value="CAF1018999.1"/>
    <property type="molecule type" value="Genomic_DNA"/>
</dbReference>
<reference evidence="3" key="1">
    <citation type="submission" date="2021-02" db="EMBL/GenBank/DDBJ databases">
        <authorList>
            <person name="Nowell W R."/>
        </authorList>
    </citation>
    <scope>NUCLEOTIDE SEQUENCE</scope>
</reference>
<dbReference type="Gene3D" id="2.170.15.10">
    <property type="entry name" value="Proaerolysin, chain A, domain 3"/>
    <property type="match status" value="1"/>
</dbReference>
<dbReference type="Proteomes" id="UP000663836">
    <property type="component" value="Unassembled WGS sequence"/>
</dbReference>
<accession>A0A814IA28</accession>
<evidence type="ECO:0000313" key="4">
    <source>
        <dbReference type="EMBL" id="CAF1201803.1"/>
    </source>
</evidence>
<dbReference type="SUPFAM" id="SSF56973">
    <property type="entry name" value="Aerolisin/ETX pore-forming domain"/>
    <property type="match status" value="1"/>
</dbReference>
<dbReference type="EMBL" id="CAJNOL010000795">
    <property type="protein sequence ID" value="CAF1201803.1"/>
    <property type="molecule type" value="Genomic_DNA"/>
</dbReference>
<dbReference type="Proteomes" id="UP000663854">
    <property type="component" value="Unassembled WGS sequence"/>
</dbReference>
<sequence>MMSATTDISNINFTDISGRTTERLIQNIPTLINQRKSPMTLQRQEIKERLDAGSHNKTIVDLDEIIEKWVWKMWELTKRSREESKYRREELDIKLNWKRVNFWQSEATFTRSAQLRIPKSQILFKTHFSNNTDREQEYSLRAQRSTITTLSFQFMRGFTKEKEGCVVFKLPNEVLEVGGGLRHEQRVEYGRDSTFETQMLWSADSTIRVAPNSKANAELCITEEEYSADFSAEVRFSGRISAMISTRNNTGGYYKYMEGDLATIFSDALRSGNCGASPGQFEVHEQTQTIRTVMLGKCAFRYGIEQHVNVEQEKLTNLSSTITNEPPPKYRPVFTSHNIH</sequence>
<dbReference type="Proteomes" id="UP000663870">
    <property type="component" value="Unassembled WGS sequence"/>
</dbReference>
<evidence type="ECO:0000313" key="6">
    <source>
        <dbReference type="Proteomes" id="UP000663854"/>
    </source>
</evidence>
<protein>
    <submittedName>
        <fullName evidence="3">Uncharacterized protein</fullName>
    </submittedName>
</protein>
<organism evidence="3 6">
    <name type="scientific">Rotaria sordida</name>
    <dbReference type="NCBI Taxonomy" id="392033"/>
    <lineage>
        <taxon>Eukaryota</taxon>
        <taxon>Metazoa</taxon>
        <taxon>Spiralia</taxon>
        <taxon>Gnathifera</taxon>
        <taxon>Rotifera</taxon>
        <taxon>Eurotatoria</taxon>
        <taxon>Bdelloidea</taxon>
        <taxon>Philodinida</taxon>
        <taxon>Philodinidae</taxon>
        <taxon>Rotaria</taxon>
    </lineage>
</organism>
<gene>
    <name evidence="5" type="ORF">JBS370_LOCUS12323</name>
    <name evidence="4" type="ORF">JXQ802_LOCUS24462</name>
    <name evidence="3" type="ORF">PYM288_LOCUS15514</name>
    <name evidence="2" type="ORF">ZHD862_LOCUS10825</name>
</gene>
<evidence type="ECO:0000313" key="7">
    <source>
        <dbReference type="Proteomes" id="UP000663870"/>
    </source>
</evidence>
<dbReference type="Proteomes" id="UP000663864">
    <property type="component" value="Unassembled WGS sequence"/>
</dbReference>
<evidence type="ECO:0000313" key="2">
    <source>
        <dbReference type="EMBL" id="CAF0967476.1"/>
    </source>
</evidence>